<feature type="signal peptide" evidence="2">
    <location>
        <begin position="1"/>
        <end position="21"/>
    </location>
</feature>
<feature type="region of interest" description="Disordered" evidence="1">
    <location>
        <begin position="27"/>
        <end position="52"/>
    </location>
</feature>
<feature type="compositionally biased region" description="Gly residues" evidence="1">
    <location>
        <begin position="159"/>
        <end position="170"/>
    </location>
</feature>
<name>A0A7K1SM15_9BACT</name>
<dbReference type="AlphaFoldDB" id="A0A7K1SM15"/>
<keyword evidence="4" id="KW-1185">Reference proteome</keyword>
<comment type="caution">
    <text evidence="3">The sequence shown here is derived from an EMBL/GenBank/DDBJ whole genome shotgun (WGS) entry which is preliminary data.</text>
</comment>
<dbReference type="RefSeq" id="WP_157589659.1">
    <property type="nucleotide sequence ID" value="NZ_WPIN01000018.1"/>
</dbReference>
<feature type="region of interest" description="Disordered" evidence="1">
    <location>
        <begin position="149"/>
        <end position="170"/>
    </location>
</feature>
<sequence>MKKILLTGATLVVLLSTSVLAQRYGYPQSSPNNTYPQQPGYNQPGYSQPGYNQPGYGQPNYNYDYDDYQFDRHLDWWDRELNLTRRQEREIRRIRDRFNQQTQNIDYRDPRQRDFFRQARQRQFIDMMAVLGPQQRDQVIAHMRPFEMSPGQRSAQRGRGNGYGSGYGRY</sequence>
<evidence type="ECO:0000256" key="2">
    <source>
        <dbReference type="SAM" id="SignalP"/>
    </source>
</evidence>
<organism evidence="3 4">
    <name type="scientific">Spirosoma arboris</name>
    <dbReference type="NCBI Taxonomy" id="2682092"/>
    <lineage>
        <taxon>Bacteria</taxon>
        <taxon>Pseudomonadati</taxon>
        <taxon>Bacteroidota</taxon>
        <taxon>Cytophagia</taxon>
        <taxon>Cytophagales</taxon>
        <taxon>Cytophagaceae</taxon>
        <taxon>Spirosoma</taxon>
    </lineage>
</organism>
<feature type="chain" id="PRO_5029554157" description="Periplasmic heavy metal sensor" evidence="2">
    <location>
        <begin position="22"/>
        <end position="170"/>
    </location>
</feature>
<accession>A0A7K1SM15</accession>
<keyword evidence="2" id="KW-0732">Signal</keyword>
<evidence type="ECO:0008006" key="5">
    <source>
        <dbReference type="Google" id="ProtNLM"/>
    </source>
</evidence>
<feature type="compositionally biased region" description="Polar residues" evidence="1">
    <location>
        <begin position="27"/>
        <end position="51"/>
    </location>
</feature>
<reference evidence="3 4" key="1">
    <citation type="submission" date="2019-12" db="EMBL/GenBank/DDBJ databases">
        <title>Spirosoma sp. HMF4905 genome sequencing and assembly.</title>
        <authorList>
            <person name="Kang H."/>
            <person name="Cha I."/>
            <person name="Kim H."/>
            <person name="Joh K."/>
        </authorList>
    </citation>
    <scope>NUCLEOTIDE SEQUENCE [LARGE SCALE GENOMIC DNA]</scope>
    <source>
        <strain evidence="3 4">HMF4905</strain>
    </source>
</reference>
<gene>
    <name evidence="3" type="ORF">GO755_32755</name>
</gene>
<evidence type="ECO:0000313" key="4">
    <source>
        <dbReference type="Proteomes" id="UP000436006"/>
    </source>
</evidence>
<proteinExistence type="predicted"/>
<dbReference type="EMBL" id="WPIN01000018">
    <property type="protein sequence ID" value="MVM34845.1"/>
    <property type="molecule type" value="Genomic_DNA"/>
</dbReference>
<dbReference type="Proteomes" id="UP000436006">
    <property type="component" value="Unassembled WGS sequence"/>
</dbReference>
<evidence type="ECO:0000313" key="3">
    <source>
        <dbReference type="EMBL" id="MVM34845.1"/>
    </source>
</evidence>
<protein>
    <recommendedName>
        <fullName evidence="5">Periplasmic heavy metal sensor</fullName>
    </recommendedName>
</protein>
<evidence type="ECO:0000256" key="1">
    <source>
        <dbReference type="SAM" id="MobiDB-lite"/>
    </source>
</evidence>